<sequence length="215" mass="23641">MVAEALAARMAQGDYPPGSRLPAERQLAESLKVARNTLREALDILETRGLILRRAGAGSFVTEPGGWDSAAPVIAATGPLHLQVMRGILEPEIARLAIVNMPPATIDALADVLDQMQTAADPASFARHEEDFHMRLVEGTGNPLLVACYNLVVKARRQPQRSAMLRRHMTPERLRSQCESYIALLAALTARDIPQAMELVQQALLEEQRLFMQES</sequence>
<keyword evidence="1" id="KW-0805">Transcription regulation</keyword>
<evidence type="ECO:0000313" key="6">
    <source>
        <dbReference type="Proteomes" id="UP000478740"/>
    </source>
</evidence>
<dbReference type="SUPFAM" id="SSF46785">
    <property type="entry name" value="Winged helix' DNA-binding domain"/>
    <property type="match status" value="1"/>
</dbReference>
<dbReference type="AlphaFoldDB" id="A0A6L6J432"/>
<dbReference type="EMBL" id="WMII01000014">
    <property type="protein sequence ID" value="MTH65484.1"/>
    <property type="molecule type" value="Genomic_DNA"/>
</dbReference>
<dbReference type="PROSITE" id="PS50949">
    <property type="entry name" value="HTH_GNTR"/>
    <property type="match status" value="1"/>
</dbReference>
<dbReference type="PANTHER" id="PTHR43537">
    <property type="entry name" value="TRANSCRIPTIONAL REGULATOR, GNTR FAMILY"/>
    <property type="match status" value="1"/>
</dbReference>
<dbReference type="SMART" id="SM00345">
    <property type="entry name" value="HTH_GNTR"/>
    <property type="match status" value="1"/>
</dbReference>
<evidence type="ECO:0000313" key="5">
    <source>
        <dbReference type="EMBL" id="MTH65484.1"/>
    </source>
</evidence>
<dbReference type="GO" id="GO:0003700">
    <property type="term" value="F:DNA-binding transcription factor activity"/>
    <property type="evidence" value="ECO:0007669"/>
    <property type="project" value="InterPro"/>
</dbReference>
<name>A0A6L6J432_9RHOB</name>
<dbReference type="InterPro" id="IPR036390">
    <property type="entry name" value="WH_DNA-bd_sf"/>
</dbReference>
<gene>
    <name evidence="5" type="ORF">GL284_14520</name>
</gene>
<dbReference type="Proteomes" id="UP000478740">
    <property type="component" value="Unassembled WGS sequence"/>
</dbReference>
<keyword evidence="6" id="KW-1185">Reference proteome</keyword>
<feature type="domain" description="HTH gntR-type" evidence="4">
    <location>
        <begin position="1"/>
        <end position="64"/>
    </location>
</feature>
<protein>
    <submittedName>
        <fullName evidence="5">FCD domain-containing protein</fullName>
    </submittedName>
</protein>
<evidence type="ECO:0000259" key="4">
    <source>
        <dbReference type="PROSITE" id="PS50949"/>
    </source>
</evidence>
<keyword evidence="2" id="KW-0238">DNA-binding</keyword>
<dbReference type="Gene3D" id="1.20.120.530">
    <property type="entry name" value="GntR ligand-binding domain-like"/>
    <property type="match status" value="1"/>
</dbReference>
<dbReference type="InterPro" id="IPR036388">
    <property type="entry name" value="WH-like_DNA-bd_sf"/>
</dbReference>
<dbReference type="SMART" id="SM00895">
    <property type="entry name" value="FCD"/>
    <property type="match status" value="1"/>
</dbReference>
<evidence type="ECO:0000256" key="2">
    <source>
        <dbReference type="ARBA" id="ARBA00023125"/>
    </source>
</evidence>
<comment type="caution">
    <text evidence="5">The sequence shown here is derived from an EMBL/GenBank/DDBJ whole genome shotgun (WGS) entry which is preliminary data.</text>
</comment>
<dbReference type="Gene3D" id="1.10.10.10">
    <property type="entry name" value="Winged helix-like DNA-binding domain superfamily/Winged helix DNA-binding domain"/>
    <property type="match status" value="1"/>
</dbReference>
<dbReference type="PRINTS" id="PR00035">
    <property type="entry name" value="HTHGNTR"/>
</dbReference>
<reference evidence="5 6" key="1">
    <citation type="submission" date="2019-11" db="EMBL/GenBank/DDBJ databases">
        <authorList>
            <person name="Dong K."/>
        </authorList>
    </citation>
    <scope>NUCLEOTIDE SEQUENCE [LARGE SCALE GENOMIC DNA]</scope>
    <source>
        <strain evidence="5 6">DK608</strain>
    </source>
</reference>
<dbReference type="PANTHER" id="PTHR43537:SF5">
    <property type="entry name" value="UXU OPERON TRANSCRIPTIONAL REGULATOR"/>
    <property type="match status" value="1"/>
</dbReference>
<organism evidence="5 6">
    <name type="scientific">Paracoccus shanxieyensis</name>
    <dbReference type="NCBI Taxonomy" id="2675752"/>
    <lineage>
        <taxon>Bacteria</taxon>
        <taxon>Pseudomonadati</taxon>
        <taxon>Pseudomonadota</taxon>
        <taxon>Alphaproteobacteria</taxon>
        <taxon>Rhodobacterales</taxon>
        <taxon>Paracoccaceae</taxon>
        <taxon>Paracoccus</taxon>
    </lineage>
</organism>
<accession>A0A6L6J432</accession>
<dbReference type="InterPro" id="IPR008920">
    <property type="entry name" value="TF_FadR/GntR_C"/>
</dbReference>
<evidence type="ECO:0000256" key="1">
    <source>
        <dbReference type="ARBA" id="ARBA00023015"/>
    </source>
</evidence>
<dbReference type="SUPFAM" id="SSF48008">
    <property type="entry name" value="GntR ligand-binding domain-like"/>
    <property type="match status" value="1"/>
</dbReference>
<dbReference type="Pfam" id="PF07729">
    <property type="entry name" value="FCD"/>
    <property type="match status" value="1"/>
</dbReference>
<dbReference type="InterPro" id="IPR000524">
    <property type="entry name" value="Tscrpt_reg_HTH_GntR"/>
</dbReference>
<dbReference type="Pfam" id="PF00392">
    <property type="entry name" value="GntR"/>
    <property type="match status" value="1"/>
</dbReference>
<dbReference type="InterPro" id="IPR011711">
    <property type="entry name" value="GntR_C"/>
</dbReference>
<dbReference type="CDD" id="cd07377">
    <property type="entry name" value="WHTH_GntR"/>
    <property type="match status" value="1"/>
</dbReference>
<proteinExistence type="predicted"/>
<evidence type="ECO:0000256" key="3">
    <source>
        <dbReference type="ARBA" id="ARBA00023163"/>
    </source>
</evidence>
<dbReference type="GO" id="GO:0003677">
    <property type="term" value="F:DNA binding"/>
    <property type="evidence" value="ECO:0007669"/>
    <property type="project" value="UniProtKB-KW"/>
</dbReference>
<keyword evidence="3" id="KW-0804">Transcription</keyword>